<evidence type="ECO:0000256" key="5">
    <source>
        <dbReference type="ARBA" id="ARBA00022759"/>
    </source>
</evidence>
<evidence type="ECO:0000256" key="2">
    <source>
        <dbReference type="ARBA" id="ARBA00022679"/>
    </source>
</evidence>
<dbReference type="AlphaFoldDB" id="A0A814KVB6"/>
<dbReference type="FunFam" id="3.10.10.10:FF:000007">
    <property type="entry name" value="Retrovirus-related Pol polyprotein from transposon 17.6-like Protein"/>
    <property type="match status" value="1"/>
</dbReference>
<proteinExistence type="predicted"/>
<dbReference type="PANTHER" id="PTHR24559">
    <property type="entry name" value="TRANSPOSON TY3-I GAG-POL POLYPROTEIN"/>
    <property type="match status" value="1"/>
</dbReference>
<keyword evidence="5" id="KW-0255">Endonuclease</keyword>
<dbReference type="Gene3D" id="3.10.10.10">
    <property type="entry name" value="HIV Type 1 Reverse Transcriptase, subunit A, domain 1"/>
    <property type="match status" value="1"/>
</dbReference>
<dbReference type="CDD" id="cd01647">
    <property type="entry name" value="RT_LTR"/>
    <property type="match status" value="1"/>
</dbReference>
<evidence type="ECO:0000256" key="4">
    <source>
        <dbReference type="ARBA" id="ARBA00022722"/>
    </source>
</evidence>
<dbReference type="Gene3D" id="3.30.70.270">
    <property type="match status" value="1"/>
</dbReference>
<evidence type="ECO:0000259" key="8">
    <source>
        <dbReference type="Pfam" id="PF00078"/>
    </source>
</evidence>
<keyword evidence="4" id="KW-0540">Nuclease</keyword>
<protein>
    <recommendedName>
        <fullName evidence="8">Reverse transcriptase domain-containing protein</fullName>
    </recommendedName>
</protein>
<dbReference type="GO" id="GO:0003964">
    <property type="term" value="F:RNA-directed DNA polymerase activity"/>
    <property type="evidence" value="ECO:0007669"/>
    <property type="project" value="UniProtKB-KW"/>
</dbReference>
<dbReference type="InterPro" id="IPR053134">
    <property type="entry name" value="RNA-dir_DNA_polymerase"/>
</dbReference>
<dbReference type="GO" id="GO:0006508">
    <property type="term" value="P:proteolysis"/>
    <property type="evidence" value="ECO:0007669"/>
    <property type="project" value="UniProtKB-KW"/>
</dbReference>
<dbReference type="Proteomes" id="UP000663879">
    <property type="component" value="Unassembled WGS sequence"/>
</dbReference>
<dbReference type="Gene3D" id="2.40.70.10">
    <property type="entry name" value="Acid Proteases"/>
    <property type="match status" value="1"/>
</dbReference>
<dbReference type="GO" id="GO:0004519">
    <property type="term" value="F:endonuclease activity"/>
    <property type="evidence" value="ECO:0007669"/>
    <property type="project" value="UniProtKB-KW"/>
</dbReference>
<dbReference type="InterPro" id="IPR043128">
    <property type="entry name" value="Rev_trsase/Diguanyl_cyclase"/>
</dbReference>
<evidence type="ECO:0000313" key="10">
    <source>
        <dbReference type="Proteomes" id="UP000663879"/>
    </source>
</evidence>
<reference evidence="9" key="1">
    <citation type="submission" date="2021-02" db="EMBL/GenBank/DDBJ databases">
        <authorList>
            <person name="Nowell W R."/>
        </authorList>
    </citation>
    <scope>NUCLEOTIDE SEQUENCE</scope>
    <source>
        <strain evidence="9">Ploen Becks lab</strain>
    </source>
</reference>
<keyword evidence="1" id="KW-0645">Protease</keyword>
<keyword evidence="6" id="KW-0378">Hydrolase</keyword>
<dbReference type="GO" id="GO:0008233">
    <property type="term" value="F:peptidase activity"/>
    <property type="evidence" value="ECO:0007669"/>
    <property type="project" value="UniProtKB-KW"/>
</dbReference>
<dbReference type="SUPFAM" id="SSF50630">
    <property type="entry name" value="Acid proteases"/>
    <property type="match status" value="1"/>
</dbReference>
<evidence type="ECO:0000256" key="7">
    <source>
        <dbReference type="ARBA" id="ARBA00022918"/>
    </source>
</evidence>
<keyword evidence="7" id="KW-0695">RNA-directed DNA polymerase</keyword>
<dbReference type="Pfam" id="PF08284">
    <property type="entry name" value="RVP_2"/>
    <property type="match status" value="1"/>
</dbReference>
<dbReference type="EMBL" id="CAJNOC010005527">
    <property type="protein sequence ID" value="CAF1054714.1"/>
    <property type="molecule type" value="Genomic_DNA"/>
</dbReference>
<dbReference type="InterPro" id="IPR043502">
    <property type="entry name" value="DNA/RNA_pol_sf"/>
</dbReference>
<keyword evidence="3" id="KW-0548">Nucleotidyltransferase</keyword>
<gene>
    <name evidence="9" type="ORF">OXX778_LOCUS18997</name>
</gene>
<organism evidence="9 10">
    <name type="scientific">Brachionus calyciflorus</name>
    <dbReference type="NCBI Taxonomy" id="104777"/>
    <lineage>
        <taxon>Eukaryota</taxon>
        <taxon>Metazoa</taxon>
        <taxon>Spiralia</taxon>
        <taxon>Gnathifera</taxon>
        <taxon>Rotifera</taxon>
        <taxon>Eurotatoria</taxon>
        <taxon>Monogononta</taxon>
        <taxon>Pseudotrocha</taxon>
        <taxon>Ploima</taxon>
        <taxon>Brachionidae</taxon>
        <taxon>Brachionus</taxon>
    </lineage>
</organism>
<dbReference type="InterPro" id="IPR000477">
    <property type="entry name" value="RT_dom"/>
</dbReference>
<evidence type="ECO:0000256" key="3">
    <source>
        <dbReference type="ARBA" id="ARBA00022695"/>
    </source>
</evidence>
<sequence>MTPYETLFGRRCNSNLYLDDDVNDLEVIRGEALLGGNEIPTQVIFETGAKRSVISEEIARDIGIKSSNTKIKAVVADKETFRTYLTERTRVIFKGHISEIEFIILPRADVLLGIDWFVANGASINSRKRQEWFESSVYTDSKTSEFDFSEDEMEVMLTDQLDEIEDIESDLDGWDFRPNEKVKFENFELLSYEEKKETRELLESNKEPFATSLDDLKEPSNLPPFDIKTTIDTPIRLRPYRTQPSTSPWASPACLKNKPDGSKRFCIDYRQINNITVQDPFPLPRIEDIIDILGVAMIFSLMDLKSGYWQILMAIRAIALTAFTTPDGHYEFLRLPFGLKNGPSFFSGTMVFVFRDINFVVVYINDIIVFSDNIKNHLEALKRVFERLKKANLEISFKKCNFFKDTIKVLGHIISGG</sequence>
<feature type="domain" description="Reverse transcriptase" evidence="8">
    <location>
        <begin position="257"/>
        <end position="414"/>
    </location>
</feature>
<evidence type="ECO:0000313" key="9">
    <source>
        <dbReference type="EMBL" id="CAF1054714.1"/>
    </source>
</evidence>
<keyword evidence="10" id="KW-1185">Reference proteome</keyword>
<accession>A0A814KVB6</accession>
<dbReference type="CDD" id="cd00303">
    <property type="entry name" value="retropepsin_like"/>
    <property type="match status" value="1"/>
</dbReference>
<comment type="caution">
    <text evidence="9">The sequence shown here is derived from an EMBL/GenBank/DDBJ whole genome shotgun (WGS) entry which is preliminary data.</text>
</comment>
<dbReference type="InterPro" id="IPR021109">
    <property type="entry name" value="Peptidase_aspartic_dom_sf"/>
</dbReference>
<evidence type="ECO:0000256" key="6">
    <source>
        <dbReference type="ARBA" id="ARBA00022801"/>
    </source>
</evidence>
<keyword evidence="2" id="KW-0808">Transferase</keyword>
<dbReference type="Pfam" id="PF00078">
    <property type="entry name" value="RVT_1"/>
    <property type="match status" value="1"/>
</dbReference>
<dbReference type="PANTHER" id="PTHR24559:SF444">
    <property type="entry name" value="REVERSE TRANSCRIPTASE DOMAIN-CONTAINING PROTEIN"/>
    <property type="match status" value="1"/>
</dbReference>
<name>A0A814KVB6_9BILA</name>
<dbReference type="SUPFAM" id="SSF56672">
    <property type="entry name" value="DNA/RNA polymerases"/>
    <property type="match status" value="1"/>
</dbReference>
<evidence type="ECO:0000256" key="1">
    <source>
        <dbReference type="ARBA" id="ARBA00022670"/>
    </source>
</evidence>
<dbReference type="OrthoDB" id="9045514at2759"/>